<comment type="caution">
    <text evidence="1">The sequence shown here is derived from an EMBL/GenBank/DDBJ whole genome shotgun (WGS) entry which is preliminary data.</text>
</comment>
<sequence>MIAIADLDAASGGSSTTVECCWRTYLHEVPVVQGDFRCCLGWFGQRDAVSLLGVSDGSRIGDLGNRGSGVEV</sequence>
<accession>A0A931CDL7</accession>
<evidence type="ECO:0000313" key="2">
    <source>
        <dbReference type="Proteomes" id="UP000598146"/>
    </source>
</evidence>
<gene>
    <name evidence="1" type="ORF">I4J89_28345</name>
</gene>
<name>A0A931CDL7_9ACTN</name>
<protein>
    <submittedName>
        <fullName evidence="1">Uncharacterized protein</fullName>
    </submittedName>
</protein>
<dbReference type="EMBL" id="JADQTO010000014">
    <property type="protein sequence ID" value="MBG0565371.1"/>
    <property type="molecule type" value="Genomic_DNA"/>
</dbReference>
<reference evidence="1" key="1">
    <citation type="submission" date="2020-11" db="EMBL/GenBank/DDBJ databases">
        <title>Isolation and identification of active actinomycetes.</title>
        <authorList>
            <person name="Sun X."/>
        </authorList>
    </citation>
    <scope>NUCLEOTIDE SEQUENCE</scope>
    <source>
        <strain evidence="1">NEAU-A11</strain>
    </source>
</reference>
<keyword evidence="2" id="KW-1185">Reference proteome</keyword>
<proteinExistence type="predicted"/>
<dbReference type="Proteomes" id="UP000598146">
    <property type="component" value="Unassembled WGS sequence"/>
</dbReference>
<organism evidence="1 2">
    <name type="scientific">Actinoplanes aureus</name>
    <dbReference type="NCBI Taxonomy" id="2792083"/>
    <lineage>
        <taxon>Bacteria</taxon>
        <taxon>Bacillati</taxon>
        <taxon>Actinomycetota</taxon>
        <taxon>Actinomycetes</taxon>
        <taxon>Micromonosporales</taxon>
        <taxon>Micromonosporaceae</taxon>
        <taxon>Actinoplanes</taxon>
    </lineage>
</organism>
<dbReference type="RefSeq" id="WP_196417128.1">
    <property type="nucleotide sequence ID" value="NZ_JADQTO010000014.1"/>
</dbReference>
<evidence type="ECO:0000313" key="1">
    <source>
        <dbReference type="EMBL" id="MBG0565371.1"/>
    </source>
</evidence>
<dbReference type="AlphaFoldDB" id="A0A931CDL7"/>